<dbReference type="Proteomes" id="UP001229244">
    <property type="component" value="Unassembled WGS sequence"/>
</dbReference>
<sequence length="349" mass="38127">MKSVASREETGFDRADFGAYYEAEIAPDLAQIEGRRKLMAFGVRALWGLSGVGLLLFLSAGMLAPSLGMDRDTLGFAGGALLFGGIGGAILLGKLARAPFKRILVGRTCAFFGLDYKTKGFDFPIDAFRDAEILPRFDKHRLRDGISGRHRGVDIQICEAVLTRVRDNSRGNSIDRKSEEAFDGLLLAYGFAEPFSGDTVVLSDMTWLGNKLKGLTQSGERVTLEDPEFERQFEVYSDDQVEARYLLQPRFMERLVSLAGRLNAGKRMSLAFRGNRLLVALRTDADFFEGGAVGKDATDRERAEELLREIQMIFNVVDVLDLGERRTGGEGGKGDGTRAGGISAAFAGG</sequence>
<dbReference type="InterPro" id="IPR021484">
    <property type="entry name" value="DUF3137"/>
</dbReference>
<keyword evidence="1" id="KW-0812">Transmembrane</keyword>
<organism evidence="2 3">
    <name type="scientific">Amorphus orientalis</name>
    <dbReference type="NCBI Taxonomy" id="649198"/>
    <lineage>
        <taxon>Bacteria</taxon>
        <taxon>Pseudomonadati</taxon>
        <taxon>Pseudomonadota</taxon>
        <taxon>Alphaproteobacteria</taxon>
        <taxon>Hyphomicrobiales</taxon>
        <taxon>Amorphaceae</taxon>
        <taxon>Amorphus</taxon>
    </lineage>
</organism>
<keyword evidence="3" id="KW-1185">Reference proteome</keyword>
<feature type="transmembrane region" description="Helical" evidence="1">
    <location>
        <begin position="45"/>
        <end position="67"/>
    </location>
</feature>
<comment type="caution">
    <text evidence="2">The sequence shown here is derived from an EMBL/GenBank/DDBJ whole genome shotgun (WGS) entry which is preliminary data.</text>
</comment>
<proteinExistence type="predicted"/>
<evidence type="ECO:0000256" key="1">
    <source>
        <dbReference type="SAM" id="Phobius"/>
    </source>
</evidence>
<reference evidence="2" key="1">
    <citation type="submission" date="2023-07" db="EMBL/GenBank/DDBJ databases">
        <title>Genomic Encyclopedia of Type Strains, Phase IV (KMG-IV): sequencing the most valuable type-strain genomes for metagenomic binning, comparative biology and taxonomic classification.</title>
        <authorList>
            <person name="Goeker M."/>
        </authorList>
    </citation>
    <scope>NUCLEOTIDE SEQUENCE</scope>
    <source>
        <strain evidence="2">DSM 21202</strain>
    </source>
</reference>
<feature type="transmembrane region" description="Helical" evidence="1">
    <location>
        <begin position="73"/>
        <end position="92"/>
    </location>
</feature>
<name>A0AAE4ATI1_9HYPH</name>
<dbReference type="RefSeq" id="WP_306884802.1">
    <property type="nucleotide sequence ID" value="NZ_JAUSUL010000001.1"/>
</dbReference>
<keyword evidence="1" id="KW-0472">Membrane</keyword>
<dbReference type="AlphaFoldDB" id="A0AAE4ATI1"/>
<evidence type="ECO:0008006" key="4">
    <source>
        <dbReference type="Google" id="ProtNLM"/>
    </source>
</evidence>
<dbReference type="Pfam" id="PF11335">
    <property type="entry name" value="DUF3137"/>
    <property type="match status" value="1"/>
</dbReference>
<protein>
    <recommendedName>
        <fullName evidence="4">DUF3137 domain-containing protein</fullName>
    </recommendedName>
</protein>
<keyword evidence="1" id="KW-1133">Transmembrane helix</keyword>
<dbReference type="EMBL" id="JAUSUL010000001">
    <property type="protein sequence ID" value="MDQ0315014.1"/>
    <property type="molecule type" value="Genomic_DNA"/>
</dbReference>
<gene>
    <name evidence="2" type="ORF">J2S73_001451</name>
</gene>
<evidence type="ECO:0000313" key="3">
    <source>
        <dbReference type="Proteomes" id="UP001229244"/>
    </source>
</evidence>
<evidence type="ECO:0000313" key="2">
    <source>
        <dbReference type="EMBL" id="MDQ0315014.1"/>
    </source>
</evidence>
<accession>A0AAE4ATI1</accession>